<comment type="caution">
    <text evidence="1">The sequence shown here is derived from an EMBL/GenBank/DDBJ whole genome shotgun (WGS) entry which is preliminary data.</text>
</comment>
<gene>
    <name evidence="1" type="ORF">QW060_25735</name>
</gene>
<proteinExistence type="predicted"/>
<protein>
    <submittedName>
        <fullName evidence="1">Uncharacterized protein</fullName>
    </submittedName>
</protein>
<dbReference type="Proteomes" id="UP001242368">
    <property type="component" value="Unassembled WGS sequence"/>
</dbReference>
<evidence type="ECO:0000313" key="1">
    <source>
        <dbReference type="EMBL" id="MDN3710255.1"/>
    </source>
</evidence>
<reference evidence="2" key="1">
    <citation type="journal article" date="2019" name="Int. J. Syst. Evol. Microbiol.">
        <title>The Global Catalogue of Microorganisms (GCM) 10K type strain sequencing project: providing services to taxonomists for standard genome sequencing and annotation.</title>
        <authorList>
            <consortium name="The Broad Institute Genomics Platform"/>
            <consortium name="The Broad Institute Genome Sequencing Center for Infectious Disease"/>
            <person name="Wu L."/>
            <person name="Ma J."/>
        </authorList>
    </citation>
    <scope>NUCLEOTIDE SEQUENCE [LARGE SCALE GENOMIC DNA]</scope>
    <source>
        <strain evidence="2">CECT 7184</strain>
    </source>
</reference>
<keyword evidence="2" id="KW-1185">Reference proteome</keyword>
<name>A0ABT8D0A4_9FLAO</name>
<sequence length="67" mass="7720">MEYGLGTFKEALLKHDTVSFILTKGNHDIIDYAQHHLPHFKIVKELWLHEKNRFFPSVTIAVKSGGD</sequence>
<dbReference type="EMBL" id="JAUFQU010000080">
    <property type="protein sequence ID" value="MDN3710255.1"/>
    <property type="molecule type" value="Genomic_DNA"/>
</dbReference>
<organism evidence="1 2">
    <name type="scientific">Paenimyroides ceti</name>
    <dbReference type="NCBI Taxonomy" id="395087"/>
    <lineage>
        <taxon>Bacteria</taxon>
        <taxon>Pseudomonadati</taxon>
        <taxon>Bacteroidota</taxon>
        <taxon>Flavobacteriia</taxon>
        <taxon>Flavobacteriales</taxon>
        <taxon>Flavobacteriaceae</taxon>
        <taxon>Paenimyroides</taxon>
    </lineage>
</organism>
<evidence type="ECO:0000313" key="2">
    <source>
        <dbReference type="Proteomes" id="UP001242368"/>
    </source>
</evidence>
<dbReference type="RefSeq" id="WP_290365480.1">
    <property type="nucleotide sequence ID" value="NZ_JAUFQU010000080.1"/>
</dbReference>
<accession>A0ABT8D0A4</accession>